<evidence type="ECO:0000256" key="4">
    <source>
        <dbReference type="ARBA" id="ARBA00022989"/>
    </source>
</evidence>
<keyword evidence="3 6" id="KW-0812">Transmembrane</keyword>
<evidence type="ECO:0000256" key="1">
    <source>
        <dbReference type="ARBA" id="ARBA00004141"/>
    </source>
</evidence>
<proteinExistence type="inferred from homology"/>
<gene>
    <name evidence="7" type="ORF">J4032_25175</name>
</gene>
<evidence type="ECO:0000256" key="3">
    <source>
        <dbReference type="ARBA" id="ARBA00022692"/>
    </source>
</evidence>
<evidence type="ECO:0000256" key="2">
    <source>
        <dbReference type="ARBA" id="ARBA00007375"/>
    </source>
</evidence>
<keyword evidence="8" id="KW-1185">Reference proteome</keyword>
<dbReference type="RefSeq" id="WP_242333686.1">
    <property type="nucleotide sequence ID" value="NZ_CP071872.1"/>
</dbReference>
<evidence type="ECO:0000256" key="5">
    <source>
        <dbReference type="ARBA" id="ARBA00023136"/>
    </source>
</evidence>
<reference evidence="7 8" key="1">
    <citation type="submission" date="2021-03" db="EMBL/GenBank/DDBJ databases">
        <title>Complete genome of Streptomyces formicae strain 1H-GS9 (DSM 100524).</title>
        <authorList>
            <person name="Atanasov K.E."/>
            <person name="Altabella T."/>
            <person name="Ferrer A."/>
        </authorList>
    </citation>
    <scope>NUCLEOTIDE SEQUENCE [LARGE SCALE GENOMIC DNA]</scope>
    <source>
        <strain evidence="7 8">1H-GS9</strain>
    </source>
</reference>
<dbReference type="PANTHER" id="PTHR31885:SF6">
    <property type="entry name" value="GH04784P"/>
    <property type="match status" value="1"/>
</dbReference>
<organism evidence="7 8">
    <name type="scientific">Streptomyces formicae</name>
    <dbReference type="NCBI Taxonomy" id="1616117"/>
    <lineage>
        <taxon>Bacteria</taxon>
        <taxon>Bacillati</taxon>
        <taxon>Actinomycetota</taxon>
        <taxon>Actinomycetes</taxon>
        <taxon>Kitasatosporales</taxon>
        <taxon>Streptomycetaceae</taxon>
        <taxon>Streptomyces</taxon>
    </lineage>
</organism>
<dbReference type="EMBL" id="CP071872">
    <property type="protein sequence ID" value="UNM14315.1"/>
    <property type="molecule type" value="Genomic_DNA"/>
</dbReference>
<evidence type="ECO:0000313" key="8">
    <source>
        <dbReference type="Proteomes" id="UP000828924"/>
    </source>
</evidence>
<comment type="subcellular location">
    <subcellularLocation>
        <location evidence="1">Membrane</location>
        <topology evidence="1">Multi-pass membrane protein</topology>
    </subcellularLocation>
</comment>
<dbReference type="PANTHER" id="PTHR31885">
    <property type="entry name" value="GH04784P"/>
    <property type="match status" value="1"/>
</dbReference>
<feature type="transmembrane region" description="Helical" evidence="6">
    <location>
        <begin position="78"/>
        <end position="99"/>
    </location>
</feature>
<name>A0ABY3WUW0_9ACTN</name>
<protein>
    <submittedName>
        <fullName evidence="7">Lysoplasmalogenase</fullName>
    </submittedName>
</protein>
<evidence type="ECO:0000313" key="7">
    <source>
        <dbReference type="EMBL" id="UNM14315.1"/>
    </source>
</evidence>
<accession>A0ABY3WUW0</accession>
<dbReference type="Proteomes" id="UP000828924">
    <property type="component" value="Chromosome"/>
</dbReference>
<dbReference type="Pfam" id="PF07947">
    <property type="entry name" value="YhhN"/>
    <property type="match status" value="1"/>
</dbReference>
<keyword evidence="4 6" id="KW-1133">Transmembrane helix</keyword>
<sequence>MSRTRGPARLLLVLFAAAVLLDLGALLAGWRTGHLIAKPLLMPLLAAYAVTRGAPRPLIAALLCGWAGDVLLMTGADWAFLAGMGAFAAGHVCYLGLFGRGRPSRALGVVYAAVLAVSLALLWADLPAGLRIPVAAYSLLLTAVAYRSSVLGRTAGTGGALFLLSDMLLATGLAEWRQPPVPDFWIMLTYAAAQYLLTTGALDTHGRGAAEGRASREARTAV</sequence>
<comment type="similarity">
    <text evidence="2">Belongs to the TMEM86 family.</text>
</comment>
<evidence type="ECO:0000256" key="6">
    <source>
        <dbReference type="SAM" id="Phobius"/>
    </source>
</evidence>
<dbReference type="InterPro" id="IPR012506">
    <property type="entry name" value="TMEM86B-like"/>
</dbReference>
<keyword evidence="5 6" id="KW-0472">Membrane</keyword>
<feature type="transmembrane region" description="Helical" evidence="6">
    <location>
        <begin position="130"/>
        <end position="146"/>
    </location>
</feature>
<feature type="transmembrane region" description="Helical" evidence="6">
    <location>
        <begin position="106"/>
        <end position="124"/>
    </location>
</feature>